<protein>
    <submittedName>
        <fullName evidence="1">Uncharacterized protein</fullName>
    </submittedName>
</protein>
<proteinExistence type="predicted"/>
<dbReference type="EMBL" id="NJHN03000060">
    <property type="protein sequence ID" value="KAH9419287.1"/>
    <property type="molecule type" value="Genomic_DNA"/>
</dbReference>
<comment type="caution">
    <text evidence="1">The sequence shown here is derived from an EMBL/GenBank/DDBJ whole genome shotgun (WGS) entry which is preliminary data.</text>
</comment>
<keyword evidence="2" id="KW-1185">Reference proteome</keyword>
<reference evidence="1 2" key="1">
    <citation type="journal article" date="2018" name="J. Allergy Clin. Immunol.">
        <title>High-quality assembly of Dermatophagoides pteronyssinus genome and transcriptome reveals a wide range of novel allergens.</title>
        <authorList>
            <person name="Liu X.Y."/>
            <person name="Yang K.Y."/>
            <person name="Wang M.Q."/>
            <person name="Kwok J.S."/>
            <person name="Zeng X."/>
            <person name="Yang Z."/>
            <person name="Xiao X.J."/>
            <person name="Lau C.P."/>
            <person name="Li Y."/>
            <person name="Huang Z.M."/>
            <person name="Ba J.G."/>
            <person name="Yim A.K."/>
            <person name="Ouyang C.Y."/>
            <person name="Ngai S.M."/>
            <person name="Chan T.F."/>
            <person name="Leung E.L."/>
            <person name="Liu L."/>
            <person name="Liu Z.G."/>
            <person name="Tsui S.K."/>
        </authorList>
    </citation>
    <scope>NUCLEOTIDE SEQUENCE [LARGE SCALE GENOMIC DNA]</scope>
    <source>
        <strain evidence="1">Derp</strain>
    </source>
</reference>
<organism evidence="1 2">
    <name type="scientific">Dermatophagoides pteronyssinus</name>
    <name type="common">European house dust mite</name>
    <dbReference type="NCBI Taxonomy" id="6956"/>
    <lineage>
        <taxon>Eukaryota</taxon>
        <taxon>Metazoa</taxon>
        <taxon>Ecdysozoa</taxon>
        <taxon>Arthropoda</taxon>
        <taxon>Chelicerata</taxon>
        <taxon>Arachnida</taxon>
        <taxon>Acari</taxon>
        <taxon>Acariformes</taxon>
        <taxon>Sarcoptiformes</taxon>
        <taxon>Astigmata</taxon>
        <taxon>Psoroptidia</taxon>
        <taxon>Analgoidea</taxon>
        <taxon>Pyroglyphidae</taxon>
        <taxon>Dermatophagoidinae</taxon>
        <taxon>Dermatophagoides</taxon>
    </lineage>
</organism>
<sequence>MITNDDVTFCLNLGFCCEPWLSIAICNLTKKITFYPNLNPASLNKGQFYFWSIYLYPTLINTGHSE</sequence>
<evidence type="ECO:0000313" key="2">
    <source>
        <dbReference type="Proteomes" id="UP000887458"/>
    </source>
</evidence>
<name>A0ABQ8J9J9_DERPT</name>
<evidence type="ECO:0000313" key="1">
    <source>
        <dbReference type="EMBL" id="KAH9419287.1"/>
    </source>
</evidence>
<accession>A0ABQ8J9J9</accession>
<gene>
    <name evidence="1" type="ORF">DERP_005794</name>
</gene>
<reference evidence="1 2" key="2">
    <citation type="journal article" date="2022" name="Mol. Biol. Evol.">
        <title>Comparative Genomics Reveals Insights into the Divergent Evolution of Astigmatic Mites and Household Pest Adaptations.</title>
        <authorList>
            <person name="Xiong Q."/>
            <person name="Wan A.T."/>
            <person name="Liu X."/>
            <person name="Fung C.S."/>
            <person name="Xiao X."/>
            <person name="Malainual N."/>
            <person name="Hou J."/>
            <person name="Wang L."/>
            <person name="Wang M."/>
            <person name="Yang K.Y."/>
            <person name="Cui Y."/>
            <person name="Leung E.L."/>
            <person name="Nong W."/>
            <person name="Shin S.K."/>
            <person name="Au S.W."/>
            <person name="Jeong K.Y."/>
            <person name="Chew F.T."/>
            <person name="Hui J.H."/>
            <person name="Leung T.F."/>
            <person name="Tungtrongchitr A."/>
            <person name="Zhong N."/>
            <person name="Liu Z."/>
            <person name="Tsui S.K."/>
        </authorList>
    </citation>
    <scope>NUCLEOTIDE SEQUENCE [LARGE SCALE GENOMIC DNA]</scope>
    <source>
        <strain evidence="1">Derp</strain>
    </source>
</reference>
<dbReference type="Proteomes" id="UP000887458">
    <property type="component" value="Unassembled WGS sequence"/>
</dbReference>